<feature type="signal peptide" evidence="14">
    <location>
        <begin position="1"/>
        <end position="26"/>
    </location>
</feature>
<evidence type="ECO:0000256" key="13">
    <source>
        <dbReference type="ARBA" id="ARBA00043962"/>
    </source>
</evidence>
<dbReference type="OrthoDB" id="2214at2759"/>
<evidence type="ECO:0000256" key="12">
    <source>
        <dbReference type="ARBA" id="ARBA00043843"/>
    </source>
</evidence>
<feature type="compositionally biased region" description="Low complexity" evidence="15">
    <location>
        <begin position="28"/>
        <end position="38"/>
    </location>
</feature>
<evidence type="ECO:0000256" key="5">
    <source>
        <dbReference type="ARBA" id="ARBA00022723"/>
    </source>
</evidence>
<evidence type="ECO:0000256" key="14">
    <source>
        <dbReference type="RuleBase" id="RU361240"/>
    </source>
</evidence>
<organism evidence="17 18">
    <name type="scientific">Purpureocillium takamizusanense</name>
    <dbReference type="NCBI Taxonomy" id="2060973"/>
    <lineage>
        <taxon>Eukaryota</taxon>
        <taxon>Fungi</taxon>
        <taxon>Dikarya</taxon>
        <taxon>Ascomycota</taxon>
        <taxon>Pezizomycotina</taxon>
        <taxon>Sordariomycetes</taxon>
        <taxon>Hypocreomycetidae</taxon>
        <taxon>Hypocreales</taxon>
        <taxon>Ophiocordycipitaceae</taxon>
        <taxon>Purpureocillium</taxon>
    </lineage>
</organism>
<evidence type="ECO:0000256" key="6">
    <source>
        <dbReference type="ARBA" id="ARBA00022729"/>
    </source>
</evidence>
<dbReference type="GO" id="GO:0046872">
    <property type="term" value="F:metal ion binding"/>
    <property type="evidence" value="ECO:0007669"/>
    <property type="project" value="UniProtKB-KW"/>
</dbReference>
<dbReference type="PANTHER" id="PTHR12147">
    <property type="entry name" value="METALLOPEPTIDASE M28 FAMILY MEMBER"/>
    <property type="match status" value="1"/>
</dbReference>
<dbReference type="GO" id="GO:0008235">
    <property type="term" value="F:metalloexopeptidase activity"/>
    <property type="evidence" value="ECO:0007669"/>
    <property type="project" value="InterPro"/>
</dbReference>
<comment type="cofactor">
    <cofactor evidence="1">
        <name>Zn(2+)</name>
        <dbReference type="ChEBI" id="CHEBI:29105"/>
    </cofactor>
</comment>
<keyword evidence="5 14" id="KW-0479">Metal-binding</keyword>
<dbReference type="EC" id="3.4.-.-" evidence="14"/>
<keyword evidence="3 17" id="KW-0031">Aminopeptidase</keyword>
<dbReference type="Pfam" id="PF04389">
    <property type="entry name" value="Peptidase_M28"/>
    <property type="match status" value="1"/>
</dbReference>
<feature type="region of interest" description="Disordered" evidence="15">
    <location>
        <begin position="25"/>
        <end position="52"/>
    </location>
</feature>
<feature type="domain" description="Peptidase M28" evidence="16">
    <location>
        <begin position="225"/>
        <end position="422"/>
    </location>
</feature>
<comment type="function">
    <text evidence="12">Extracellular aminopeptidase that allows assimilation of proteinaceous substrates.</text>
</comment>
<dbReference type="AlphaFoldDB" id="A0A9Q8QM23"/>
<keyword evidence="7 14" id="KW-0378">Hydrolase</keyword>
<sequence>MLFLSTLRASSLLLLLSVHGITPTAAHQQQQQQQQQQQILRPPPPPSPHHAHAVDPAILRAIEAHADPVDALLSLQPGLAAEMASPRLLHVSGDAAPRWMTEGDKLRLRRRRRKFSDVTDHEDVYRAMKAEGGGEAVALAGKAHVPELVNQRLVKPLIEQVSVEEMRRALEHLTSYYTRYFGSTTGEQSAQWIHDQVAEIIRTAPFHTHISLEYFPHRFPQPSIIARFEPRRGRNASQPLTVVGAHQDSMNYLFPLLPAPGADDDGSGTVAVLEALRVLARSGYTPRDGPVEFHWYAAEEGGNLGSQAVARYKRESGARIGAMLEFDMVAFVARNSTESIGLVETMADGPLTNWTLNLAREYTSLPAHAYTLPANAGSDYMSFTKFGYPAAFATEGNPLGSIGRLPGDYDPYVHGVGDTLDVDDETGVFSFEHMARFAGLAIAFAIEQAGWDNTWR</sequence>
<protein>
    <recommendedName>
        <fullName evidence="14">Peptide hydrolase</fullName>
        <ecNumber evidence="14">3.4.-.-</ecNumber>
    </recommendedName>
</protein>
<evidence type="ECO:0000256" key="1">
    <source>
        <dbReference type="ARBA" id="ARBA00001947"/>
    </source>
</evidence>
<dbReference type="SUPFAM" id="SSF53187">
    <property type="entry name" value="Zn-dependent exopeptidases"/>
    <property type="match status" value="1"/>
</dbReference>
<evidence type="ECO:0000256" key="8">
    <source>
        <dbReference type="ARBA" id="ARBA00022833"/>
    </source>
</evidence>
<dbReference type="KEGG" id="ptkz:JDV02_007615"/>
<dbReference type="GO" id="GO:0004177">
    <property type="term" value="F:aminopeptidase activity"/>
    <property type="evidence" value="ECO:0007669"/>
    <property type="project" value="UniProtKB-KW"/>
</dbReference>
<evidence type="ECO:0000256" key="15">
    <source>
        <dbReference type="SAM" id="MobiDB-lite"/>
    </source>
</evidence>
<comment type="subunit">
    <text evidence="2">Monomer.</text>
</comment>
<keyword evidence="18" id="KW-1185">Reference proteome</keyword>
<keyword evidence="9" id="KW-0865">Zymogen</keyword>
<evidence type="ECO:0000256" key="10">
    <source>
        <dbReference type="ARBA" id="ARBA00023157"/>
    </source>
</evidence>
<accession>A0A9Q8QM23</accession>
<keyword evidence="4 14" id="KW-0645">Protease</keyword>
<evidence type="ECO:0000256" key="4">
    <source>
        <dbReference type="ARBA" id="ARBA00022670"/>
    </source>
</evidence>
<keyword evidence="11" id="KW-0325">Glycoprotein</keyword>
<dbReference type="GO" id="GO:0006508">
    <property type="term" value="P:proteolysis"/>
    <property type="evidence" value="ECO:0007669"/>
    <property type="project" value="UniProtKB-KW"/>
</dbReference>
<name>A0A9Q8QM23_9HYPO</name>
<evidence type="ECO:0000256" key="2">
    <source>
        <dbReference type="ARBA" id="ARBA00011245"/>
    </source>
</evidence>
<evidence type="ECO:0000256" key="3">
    <source>
        <dbReference type="ARBA" id="ARBA00022438"/>
    </source>
</evidence>
<keyword evidence="8 14" id="KW-0862">Zinc</keyword>
<evidence type="ECO:0000256" key="7">
    <source>
        <dbReference type="ARBA" id="ARBA00022801"/>
    </source>
</evidence>
<dbReference type="InterPro" id="IPR045175">
    <property type="entry name" value="M28_fam"/>
</dbReference>
<dbReference type="Proteomes" id="UP000829364">
    <property type="component" value="Chromosome 7"/>
</dbReference>
<gene>
    <name evidence="17" type="ORF">JDV02_007615</name>
</gene>
<dbReference type="PANTHER" id="PTHR12147:SF56">
    <property type="entry name" value="AMINOPEPTIDASE YDR415C-RELATED"/>
    <property type="match status" value="1"/>
</dbReference>
<dbReference type="EMBL" id="CP086360">
    <property type="protein sequence ID" value="UNI21641.1"/>
    <property type="molecule type" value="Genomic_DNA"/>
</dbReference>
<evidence type="ECO:0000256" key="11">
    <source>
        <dbReference type="ARBA" id="ARBA00023180"/>
    </source>
</evidence>
<dbReference type="GeneID" id="72069563"/>
<proteinExistence type="inferred from homology"/>
<comment type="similarity">
    <text evidence="13">Belongs to the peptidase M28 family. M28E subfamily.</text>
</comment>
<dbReference type="RefSeq" id="XP_047845122.1">
    <property type="nucleotide sequence ID" value="XM_047989123.1"/>
</dbReference>
<keyword evidence="10" id="KW-1015">Disulfide bond</keyword>
<dbReference type="InterPro" id="IPR007484">
    <property type="entry name" value="Peptidase_M28"/>
</dbReference>
<evidence type="ECO:0000256" key="9">
    <source>
        <dbReference type="ARBA" id="ARBA00023145"/>
    </source>
</evidence>
<keyword evidence="6 14" id="KW-0732">Signal</keyword>
<feature type="chain" id="PRO_5040542640" description="Peptide hydrolase" evidence="14">
    <location>
        <begin position="27"/>
        <end position="456"/>
    </location>
</feature>
<reference evidence="17" key="1">
    <citation type="submission" date="2021-11" db="EMBL/GenBank/DDBJ databases">
        <title>Purpureocillium_takamizusanense_genome.</title>
        <authorList>
            <person name="Nguyen N.-H."/>
        </authorList>
    </citation>
    <scope>NUCLEOTIDE SEQUENCE</scope>
    <source>
        <strain evidence="17">PT3</strain>
    </source>
</reference>
<evidence type="ECO:0000313" key="18">
    <source>
        <dbReference type="Proteomes" id="UP000829364"/>
    </source>
</evidence>
<dbReference type="Gene3D" id="3.40.630.10">
    <property type="entry name" value="Zn peptidases"/>
    <property type="match status" value="1"/>
</dbReference>
<evidence type="ECO:0000259" key="16">
    <source>
        <dbReference type="Pfam" id="PF04389"/>
    </source>
</evidence>
<evidence type="ECO:0000313" key="17">
    <source>
        <dbReference type="EMBL" id="UNI21641.1"/>
    </source>
</evidence>